<dbReference type="SMART" id="SM00428">
    <property type="entry name" value="H3"/>
    <property type="match status" value="1"/>
</dbReference>
<dbReference type="InterPro" id="IPR009072">
    <property type="entry name" value="Histone-fold"/>
</dbReference>
<organism evidence="7 8">
    <name type="scientific">Phyllosticta citribraziliensis</name>
    <dbReference type="NCBI Taxonomy" id="989973"/>
    <lineage>
        <taxon>Eukaryota</taxon>
        <taxon>Fungi</taxon>
        <taxon>Dikarya</taxon>
        <taxon>Ascomycota</taxon>
        <taxon>Pezizomycotina</taxon>
        <taxon>Dothideomycetes</taxon>
        <taxon>Dothideomycetes incertae sedis</taxon>
        <taxon>Botryosphaeriales</taxon>
        <taxon>Phyllostictaceae</taxon>
        <taxon>Phyllosticta</taxon>
    </lineage>
</organism>
<dbReference type="Proteomes" id="UP001360953">
    <property type="component" value="Unassembled WGS sequence"/>
</dbReference>
<dbReference type="SUPFAM" id="SSF47113">
    <property type="entry name" value="Histone-fold"/>
    <property type="match status" value="1"/>
</dbReference>
<evidence type="ECO:0000256" key="4">
    <source>
        <dbReference type="ARBA" id="ARBA00023269"/>
    </source>
</evidence>
<dbReference type="RefSeq" id="XP_066655440.1">
    <property type="nucleotide sequence ID" value="XM_066795728.1"/>
</dbReference>
<comment type="subcellular location">
    <subcellularLocation>
        <location evidence="1">Chromosome</location>
    </subcellularLocation>
</comment>
<dbReference type="PANTHER" id="PTHR11426">
    <property type="entry name" value="HISTONE H3"/>
    <property type="match status" value="1"/>
</dbReference>
<accession>A0ABR1LRF2</accession>
<evidence type="ECO:0000256" key="5">
    <source>
        <dbReference type="SAM" id="MobiDB-lite"/>
    </source>
</evidence>
<feature type="domain" description="Core Histone H2A/H2B/H3" evidence="6">
    <location>
        <begin position="511"/>
        <end position="580"/>
    </location>
</feature>
<dbReference type="GeneID" id="92028634"/>
<gene>
    <name evidence="7" type="ORF">J3D65DRAFT_373864</name>
</gene>
<evidence type="ECO:0000256" key="1">
    <source>
        <dbReference type="ARBA" id="ARBA00004286"/>
    </source>
</evidence>
<evidence type="ECO:0000313" key="8">
    <source>
        <dbReference type="Proteomes" id="UP001360953"/>
    </source>
</evidence>
<name>A0ABR1LRF2_9PEZI</name>
<reference evidence="7 8" key="1">
    <citation type="submission" date="2024-04" db="EMBL/GenBank/DDBJ databases">
        <title>Phyllosticta paracitricarpa is synonymous to the EU quarantine fungus P. citricarpa based on phylogenomic analyses.</title>
        <authorList>
            <consortium name="Lawrence Berkeley National Laboratory"/>
            <person name="Van ingen-buijs V.A."/>
            <person name="Van westerhoven A.C."/>
            <person name="Haridas S."/>
            <person name="Skiadas P."/>
            <person name="Martin F."/>
            <person name="Groenewald J.Z."/>
            <person name="Crous P.W."/>
            <person name="Seidl M.F."/>
        </authorList>
    </citation>
    <scope>NUCLEOTIDE SEQUENCE [LARGE SCALE GENOMIC DNA]</scope>
    <source>
        <strain evidence="7 8">CPC 17464</strain>
    </source>
</reference>
<evidence type="ECO:0000313" key="7">
    <source>
        <dbReference type="EMBL" id="KAK7537289.1"/>
    </source>
</evidence>
<keyword evidence="3" id="KW-0158">Chromosome</keyword>
<dbReference type="Gene3D" id="1.10.20.10">
    <property type="entry name" value="Histone, subunit A"/>
    <property type="match status" value="1"/>
</dbReference>
<comment type="similarity">
    <text evidence="2">Belongs to the histone H3 family.</text>
</comment>
<protein>
    <recommendedName>
        <fullName evidence="6">Core Histone H2A/H2B/H3 domain-containing protein</fullName>
    </recommendedName>
</protein>
<keyword evidence="4" id="KW-0238">DNA-binding</keyword>
<proteinExistence type="inferred from homology"/>
<dbReference type="InterPro" id="IPR007125">
    <property type="entry name" value="H2A/H2B/H3"/>
</dbReference>
<dbReference type="EMBL" id="JBBPEH010000006">
    <property type="protein sequence ID" value="KAK7537289.1"/>
    <property type="molecule type" value="Genomic_DNA"/>
</dbReference>
<keyword evidence="8" id="KW-1185">Reference proteome</keyword>
<dbReference type="InterPro" id="IPR000164">
    <property type="entry name" value="Histone_H3/CENP-A"/>
</dbReference>
<dbReference type="Pfam" id="PF00125">
    <property type="entry name" value="Histone"/>
    <property type="match status" value="1"/>
</dbReference>
<evidence type="ECO:0000259" key="6">
    <source>
        <dbReference type="Pfam" id="PF00125"/>
    </source>
</evidence>
<sequence>MIESGTLGALLLGSWSDIMLRGVWGNEGRCQHFGIEPFWKREHRRTISGRGAPRHDRPLRWSRFRWSAFSCRPVCSLGQPNEILPNLGRGFVAGKGSGDVNFAPAPNNFRPGRTRGGGWRRRKDWWGPRKPISRLVSGPPSDPQCLTLPPRSSQNLANTVSQSSIDRCQLVQLLEPAGRLTLYIRLPGRTTARQCRGAPRAPPDVREPTQRLLHWSLKSYGGGELRRISQTLLAVVASIFTYLALVKDAPSKRSCVESRVRHSILGLGCAAKLLKTPLLDLRKELAGYISRKSPSSPFCFPFDTALFVYTSIFTYFPPYIDPHDHSRRPSKFLFESSGAGVGSASRNTPATNLSLTLNLSIKNQQQAAQCRGTLKTLDCKVDEHDDVEPEDPGLDLAPGAPPLLSPNDSHVDHLLLSSRIYRPARYALNEDGESELRASGAMPLHQPCPGSVHRSGRVHQRWCCPRHANGVKQEPRQTGVELSLPTILPFVYTFVVIARKIALPFNWCFVNSADLLLTKVPFVCLVHEVSSNVTAPALSQITPWQSKALEAPQEAAEAYMVGLMEDTNYCAQHARRQTIKRVGKRSSRTMLPETSKWCEARRS</sequence>
<keyword evidence="4" id="KW-0544">Nucleosome core</keyword>
<evidence type="ECO:0000256" key="3">
    <source>
        <dbReference type="ARBA" id="ARBA00022454"/>
    </source>
</evidence>
<comment type="caution">
    <text evidence="7">The sequence shown here is derived from an EMBL/GenBank/DDBJ whole genome shotgun (WGS) entry which is preliminary data.</text>
</comment>
<feature type="region of interest" description="Disordered" evidence="5">
    <location>
        <begin position="102"/>
        <end position="123"/>
    </location>
</feature>
<evidence type="ECO:0000256" key="2">
    <source>
        <dbReference type="ARBA" id="ARBA00010343"/>
    </source>
</evidence>